<reference evidence="3" key="1">
    <citation type="submission" date="2022-11" db="UniProtKB">
        <authorList>
            <consortium name="WormBaseParasite"/>
        </authorList>
    </citation>
    <scope>IDENTIFICATION</scope>
</reference>
<proteinExistence type="predicted"/>
<evidence type="ECO:0000256" key="1">
    <source>
        <dbReference type="SAM" id="Phobius"/>
    </source>
</evidence>
<keyword evidence="1" id="KW-0812">Transmembrane</keyword>
<organism evidence="2 3">
    <name type="scientific">Acrobeloides nanus</name>
    <dbReference type="NCBI Taxonomy" id="290746"/>
    <lineage>
        <taxon>Eukaryota</taxon>
        <taxon>Metazoa</taxon>
        <taxon>Ecdysozoa</taxon>
        <taxon>Nematoda</taxon>
        <taxon>Chromadorea</taxon>
        <taxon>Rhabditida</taxon>
        <taxon>Tylenchina</taxon>
        <taxon>Cephalobomorpha</taxon>
        <taxon>Cephaloboidea</taxon>
        <taxon>Cephalobidae</taxon>
        <taxon>Acrobeloides</taxon>
    </lineage>
</organism>
<keyword evidence="2" id="KW-1185">Reference proteome</keyword>
<accession>A0A914CGV3</accession>
<protein>
    <submittedName>
        <fullName evidence="3">Uncharacterized protein</fullName>
    </submittedName>
</protein>
<keyword evidence="1" id="KW-0472">Membrane</keyword>
<keyword evidence="1" id="KW-1133">Transmembrane helix</keyword>
<dbReference type="WBParaSite" id="ACRNAN_scaffold10696.g30366.t1">
    <property type="protein sequence ID" value="ACRNAN_scaffold10696.g30366.t1"/>
    <property type="gene ID" value="ACRNAN_scaffold10696.g30366"/>
</dbReference>
<name>A0A914CGV3_9BILA</name>
<dbReference type="Proteomes" id="UP000887540">
    <property type="component" value="Unplaced"/>
</dbReference>
<evidence type="ECO:0000313" key="3">
    <source>
        <dbReference type="WBParaSite" id="ACRNAN_scaffold10696.g30366.t1"/>
    </source>
</evidence>
<dbReference type="AlphaFoldDB" id="A0A914CGV3"/>
<evidence type="ECO:0000313" key="2">
    <source>
        <dbReference type="Proteomes" id="UP000887540"/>
    </source>
</evidence>
<sequence length="108" mass="11901">MVLQEHLKGGFIVHMILVGTIGSIFIWSSAVKKFMKTFKIGQLLVLRAIQSLFSKILKYKVSSNTQPTIIQATSVTQAIQVKSNLGVPSANNRRISIATIGFTVNNIR</sequence>
<feature type="transmembrane region" description="Helical" evidence="1">
    <location>
        <begin position="12"/>
        <end position="31"/>
    </location>
</feature>